<proteinExistence type="inferred from homology"/>
<comment type="similarity">
    <text evidence="2">Belongs to the rad1 family.</text>
</comment>
<dbReference type="PRINTS" id="PR01245">
    <property type="entry name" value="RAD1REC1"/>
</dbReference>
<dbReference type="AlphaFoldDB" id="A0A8H7UXV8"/>
<accession>A0A8H7UXV8</accession>
<name>A0A8H7UXV8_9FUNG</name>
<reference evidence="6" key="1">
    <citation type="submission" date="2020-12" db="EMBL/GenBank/DDBJ databases">
        <title>Metabolic potential, ecology and presence of endohyphal bacteria is reflected in genomic diversity of Mucoromycotina.</title>
        <authorList>
            <person name="Muszewska A."/>
            <person name="Okrasinska A."/>
            <person name="Steczkiewicz K."/>
            <person name="Drgas O."/>
            <person name="Orlowska M."/>
            <person name="Perlinska-Lenart U."/>
            <person name="Aleksandrzak-Piekarczyk T."/>
            <person name="Szatraj K."/>
            <person name="Zielenkiewicz U."/>
            <person name="Pilsyk S."/>
            <person name="Malc E."/>
            <person name="Mieczkowski P."/>
            <person name="Kruszewska J.S."/>
            <person name="Biernat P."/>
            <person name="Pawlowska J."/>
        </authorList>
    </citation>
    <scope>NUCLEOTIDE SEQUENCE</scope>
    <source>
        <strain evidence="6">CBS 226.32</strain>
    </source>
</reference>
<evidence type="ECO:0000313" key="6">
    <source>
        <dbReference type="EMBL" id="KAG2196103.1"/>
    </source>
</evidence>
<keyword evidence="7" id="KW-1185">Reference proteome</keyword>
<keyword evidence="3" id="KW-0227">DNA damage</keyword>
<dbReference type="GO" id="GO:0000077">
    <property type="term" value="P:DNA damage checkpoint signaling"/>
    <property type="evidence" value="ECO:0007669"/>
    <property type="project" value="InterPro"/>
</dbReference>
<sequence length="288" mass="32911">MDYTIDDSVQFYGVIKNVRHVLKLIKTLDIKNVVSMYIHDEGVILTVEDQRSVKAIAYFKLHLFHIFNFKEGAIIPTFGLPVDVLSNGLRIMLPASEIVNVLQGANDYCEVMYDGTGSYLTLRRLIREPNSQQHQTMKCELIPFEPEEESTQLQFEESTGEESQRMIMKSIWFKDLMNDLDSGYDKVSLTMSPNDPPFKVVAEGADLLTEADCPQDSEPFINFICNRELTFSYLYSHIVQCKRALDLSNEVSLEMYSNGALRLFFQIEGPLGKLDTIQFNFLPSTNIT</sequence>
<dbReference type="Gene3D" id="3.70.10.10">
    <property type="match status" value="1"/>
</dbReference>
<gene>
    <name evidence="6" type="ORF">INT46_004787</name>
</gene>
<dbReference type="InterPro" id="IPR046938">
    <property type="entry name" value="DNA_clamp_sf"/>
</dbReference>
<evidence type="ECO:0000256" key="5">
    <source>
        <dbReference type="ARBA" id="ARBA00023242"/>
    </source>
</evidence>
<evidence type="ECO:0000313" key="7">
    <source>
        <dbReference type="Proteomes" id="UP000650833"/>
    </source>
</evidence>
<dbReference type="GO" id="GO:0030896">
    <property type="term" value="C:checkpoint clamp complex"/>
    <property type="evidence" value="ECO:0007669"/>
    <property type="project" value="TreeGrafter"/>
</dbReference>
<dbReference type="OrthoDB" id="337581at2759"/>
<comment type="subcellular location">
    <subcellularLocation>
        <location evidence="1">Nucleus</location>
    </subcellularLocation>
</comment>
<evidence type="ECO:0000256" key="2">
    <source>
        <dbReference type="ARBA" id="ARBA00010991"/>
    </source>
</evidence>
<protein>
    <recommendedName>
        <fullName evidence="8">Cell cycle checkpoint protein RAD1</fullName>
    </recommendedName>
</protein>
<dbReference type="InterPro" id="IPR003021">
    <property type="entry name" value="Rad1_Rec1_Rad17"/>
</dbReference>
<dbReference type="EMBL" id="JAEPRC010000494">
    <property type="protein sequence ID" value="KAG2196103.1"/>
    <property type="molecule type" value="Genomic_DNA"/>
</dbReference>
<evidence type="ECO:0000256" key="3">
    <source>
        <dbReference type="ARBA" id="ARBA00022763"/>
    </source>
</evidence>
<keyword evidence="5" id="KW-0539">Nucleus</keyword>
<dbReference type="PANTHER" id="PTHR10870:SF0">
    <property type="entry name" value="CELL CYCLE CHECKPOINT PROTEIN RAD1"/>
    <property type="match status" value="1"/>
</dbReference>
<comment type="caution">
    <text evidence="6">The sequence shown here is derived from an EMBL/GenBank/DDBJ whole genome shotgun (WGS) entry which is preliminary data.</text>
</comment>
<dbReference type="Proteomes" id="UP000650833">
    <property type="component" value="Unassembled WGS sequence"/>
</dbReference>
<evidence type="ECO:0000256" key="1">
    <source>
        <dbReference type="ARBA" id="ARBA00004123"/>
    </source>
</evidence>
<evidence type="ECO:0008006" key="8">
    <source>
        <dbReference type="Google" id="ProtNLM"/>
    </source>
</evidence>
<evidence type="ECO:0000256" key="4">
    <source>
        <dbReference type="ARBA" id="ARBA00023204"/>
    </source>
</evidence>
<dbReference type="Pfam" id="PF02144">
    <property type="entry name" value="Rad1"/>
    <property type="match status" value="1"/>
</dbReference>
<dbReference type="GO" id="GO:0006281">
    <property type="term" value="P:DNA repair"/>
    <property type="evidence" value="ECO:0007669"/>
    <property type="project" value="UniProtKB-KW"/>
</dbReference>
<organism evidence="6 7">
    <name type="scientific">Mucor plumbeus</name>
    <dbReference type="NCBI Taxonomy" id="97098"/>
    <lineage>
        <taxon>Eukaryota</taxon>
        <taxon>Fungi</taxon>
        <taxon>Fungi incertae sedis</taxon>
        <taxon>Mucoromycota</taxon>
        <taxon>Mucoromycotina</taxon>
        <taxon>Mucoromycetes</taxon>
        <taxon>Mucorales</taxon>
        <taxon>Mucorineae</taxon>
        <taxon>Mucoraceae</taxon>
        <taxon>Mucor</taxon>
    </lineage>
</organism>
<dbReference type="PANTHER" id="PTHR10870">
    <property type="entry name" value="CELL CYCLE CHECKPOINT PROTEIN RAD1"/>
    <property type="match status" value="1"/>
</dbReference>
<keyword evidence="4" id="KW-0234">DNA repair</keyword>
<dbReference type="SUPFAM" id="SSF55979">
    <property type="entry name" value="DNA clamp"/>
    <property type="match status" value="1"/>
</dbReference>